<proteinExistence type="predicted"/>
<dbReference type="RefSeq" id="WP_246140164.1">
    <property type="nucleotide sequence ID" value="NZ_VNIB01000002.1"/>
</dbReference>
<accession>A0A5D3WMN4</accession>
<keyword evidence="3" id="KW-1185">Reference proteome</keyword>
<dbReference type="PANTHER" id="PTHR37421">
    <property type="entry name" value="UPF0260 PROTEIN YCGN"/>
    <property type="match status" value="1"/>
</dbReference>
<gene>
    <name evidence="2" type="ORF">EDC39_102129</name>
</gene>
<organism evidence="2 3">
    <name type="scientific">Geothermobacter ehrlichii</name>
    <dbReference type="NCBI Taxonomy" id="213224"/>
    <lineage>
        <taxon>Bacteria</taxon>
        <taxon>Pseudomonadati</taxon>
        <taxon>Thermodesulfobacteriota</taxon>
        <taxon>Desulfuromonadia</taxon>
        <taxon>Desulfuromonadales</taxon>
        <taxon>Geothermobacteraceae</taxon>
        <taxon>Geothermobacter</taxon>
    </lineage>
</organism>
<evidence type="ECO:0000313" key="2">
    <source>
        <dbReference type="EMBL" id="TYO99606.1"/>
    </source>
</evidence>
<dbReference type="InterPro" id="IPR008228">
    <property type="entry name" value="UCP006173"/>
</dbReference>
<name>A0A5D3WMN4_9BACT</name>
<reference evidence="2 3" key="1">
    <citation type="submission" date="2019-07" db="EMBL/GenBank/DDBJ databases">
        <title>Genomic Encyclopedia of Type Strains, Phase IV (KMG-IV): sequencing the most valuable type-strain genomes for metagenomic binning, comparative biology and taxonomic classification.</title>
        <authorList>
            <person name="Goeker M."/>
        </authorList>
    </citation>
    <scope>NUCLEOTIDE SEQUENCE [LARGE SCALE GENOMIC DNA]</scope>
    <source>
        <strain evidence="2 3">SS015</strain>
    </source>
</reference>
<evidence type="ECO:0008006" key="4">
    <source>
        <dbReference type="Google" id="ProtNLM"/>
    </source>
</evidence>
<feature type="region of interest" description="Disordered" evidence="1">
    <location>
        <begin position="91"/>
        <end position="118"/>
    </location>
</feature>
<dbReference type="PANTHER" id="PTHR37421:SF1">
    <property type="entry name" value="UPF0260 PROTEIN YCGN"/>
    <property type="match status" value="1"/>
</dbReference>
<sequence>MAVPEDTTWEALCRRCGRCCFEKRIEEDGTVVETDQACRYLDVASRRCKVYHKRFEVEEECIRLDPQTVRDAFWLPRDCGYVAWLDAQTGYQPAQKPVSKKRQKTAKRRGTARKRSGR</sequence>
<comment type="caution">
    <text evidence="2">The sequence shown here is derived from an EMBL/GenBank/DDBJ whole genome shotgun (WGS) entry which is preliminary data.</text>
</comment>
<evidence type="ECO:0000313" key="3">
    <source>
        <dbReference type="Proteomes" id="UP000324159"/>
    </source>
</evidence>
<dbReference type="EMBL" id="VNIB01000002">
    <property type="protein sequence ID" value="TYO99606.1"/>
    <property type="molecule type" value="Genomic_DNA"/>
</dbReference>
<evidence type="ECO:0000256" key="1">
    <source>
        <dbReference type="SAM" id="MobiDB-lite"/>
    </source>
</evidence>
<feature type="compositionally biased region" description="Basic residues" evidence="1">
    <location>
        <begin position="98"/>
        <end position="118"/>
    </location>
</feature>
<dbReference type="AlphaFoldDB" id="A0A5D3WMN4"/>
<dbReference type="Proteomes" id="UP000324159">
    <property type="component" value="Unassembled WGS sequence"/>
</dbReference>
<protein>
    <recommendedName>
        <fullName evidence="4">YcgN family cysteine cluster protein</fullName>
    </recommendedName>
</protein>